<feature type="transmembrane region" description="Helical" evidence="1">
    <location>
        <begin position="173"/>
        <end position="190"/>
    </location>
</feature>
<feature type="transmembrane region" description="Helical" evidence="1">
    <location>
        <begin position="50"/>
        <end position="68"/>
    </location>
</feature>
<evidence type="ECO:0008006" key="4">
    <source>
        <dbReference type="Google" id="ProtNLM"/>
    </source>
</evidence>
<feature type="transmembrane region" description="Helical" evidence="1">
    <location>
        <begin position="150"/>
        <end position="167"/>
    </location>
</feature>
<keyword evidence="1" id="KW-0812">Transmembrane</keyword>
<dbReference type="Proteomes" id="UP000280696">
    <property type="component" value="Unassembled WGS sequence"/>
</dbReference>
<name>A0A3A9AEL9_9FIRM</name>
<gene>
    <name evidence="2" type="ORF">D7V94_15575</name>
</gene>
<dbReference type="OrthoDB" id="2001381at2"/>
<accession>A0A3A9AEL9</accession>
<feature type="transmembrane region" description="Helical" evidence="1">
    <location>
        <begin position="202"/>
        <end position="223"/>
    </location>
</feature>
<keyword evidence="3" id="KW-1185">Reference proteome</keyword>
<evidence type="ECO:0000256" key="1">
    <source>
        <dbReference type="SAM" id="Phobius"/>
    </source>
</evidence>
<feature type="transmembrane region" description="Helical" evidence="1">
    <location>
        <begin position="21"/>
        <end position="44"/>
    </location>
</feature>
<protein>
    <recommendedName>
        <fullName evidence="4">HDIG domain-containing protein</fullName>
    </recommendedName>
</protein>
<evidence type="ECO:0000313" key="2">
    <source>
        <dbReference type="EMBL" id="RKI90042.1"/>
    </source>
</evidence>
<dbReference type="EMBL" id="RAYQ01000017">
    <property type="protein sequence ID" value="RKI90042.1"/>
    <property type="molecule type" value="Genomic_DNA"/>
</dbReference>
<dbReference type="RefSeq" id="WP_120471253.1">
    <property type="nucleotide sequence ID" value="NZ_RAYQ01000017.1"/>
</dbReference>
<evidence type="ECO:0000313" key="3">
    <source>
        <dbReference type="Proteomes" id="UP000280696"/>
    </source>
</evidence>
<proteinExistence type="predicted"/>
<feature type="transmembrane region" description="Helical" evidence="1">
    <location>
        <begin position="89"/>
        <end position="108"/>
    </location>
</feature>
<keyword evidence="1" id="KW-0472">Membrane</keyword>
<keyword evidence="1" id="KW-1133">Transmembrane helix</keyword>
<dbReference type="AlphaFoldDB" id="A0A3A9AEL9"/>
<feature type="transmembrane region" description="Helical" evidence="1">
    <location>
        <begin position="114"/>
        <end position="138"/>
    </location>
</feature>
<comment type="caution">
    <text evidence="2">The sequence shown here is derived from an EMBL/GenBank/DDBJ whole genome shotgun (WGS) entry which is preliminary data.</text>
</comment>
<reference evidence="2 3" key="1">
    <citation type="submission" date="2018-09" db="EMBL/GenBank/DDBJ databases">
        <title>Murine metabolic-syndrome-specific gut microbial biobank.</title>
        <authorList>
            <person name="Liu C."/>
        </authorList>
    </citation>
    <scope>NUCLEOTIDE SEQUENCE [LARGE SCALE GENOMIC DNA]</scope>
    <source>
        <strain evidence="2 3">0.1xD8-82</strain>
    </source>
</reference>
<sequence length="409" mass="45889">MTGKSKKEQKVYEPSGRKQGAGALQAGIFFLTVVGSVFAAFLYQKPVQEIAGIGILSGVGAGVIWFLLGKAGEDGDYLHGNAGNLKRFVFYYVISFVGSVLFPLLPAGGWPYQVIFIGLMLFSNQITGLCAGCQLLMVSVLLQGAGSGTFFIYLISGLVGIAVFTAMDEAFKIWTPMLISLVIQMVCLCLQEVLFANEVFSFHMFFIPEINILVNFVLLTILLKVFKSLVMGRGQDRYGDINDPEHPLLLELMAGSRDEYFHAVHTAYLCEKTAKRLELDYALVKACGYYHRIGIIRGENSWERTREILQANNFPQNVQDILQEYLDERKKIVSKETVVLFFCDTVISSIGYLFSKDARIDLDYYQIISAILDKKIESGVISLSNISFREIEEIKTILAEEKNYYDFLR</sequence>
<organism evidence="2 3">
    <name type="scientific">Parablautia intestinalis</name>
    <dbReference type="NCBI Taxonomy" id="2320100"/>
    <lineage>
        <taxon>Bacteria</taxon>
        <taxon>Bacillati</taxon>
        <taxon>Bacillota</taxon>
        <taxon>Clostridia</taxon>
        <taxon>Lachnospirales</taxon>
        <taxon>Lachnospiraceae</taxon>
        <taxon>Parablautia</taxon>
    </lineage>
</organism>